<name>X1QR66_9ZZZZ</name>
<comment type="caution">
    <text evidence="1">The sequence shown here is derived from an EMBL/GenBank/DDBJ whole genome shotgun (WGS) entry which is preliminary data.</text>
</comment>
<sequence>MSGNTRGKLKENFEGVHRNLDWCMKHINNSLELIAIQLMQSQPDEYKKDDADEAEAALMTYPLYQAVKALGEGIDTLDGLANNIYATL</sequence>
<dbReference type="AlphaFoldDB" id="X1QR66"/>
<reference evidence="1" key="1">
    <citation type="journal article" date="2014" name="Front. Microbiol.">
        <title>High frequency of phylogenetically diverse reductive dehalogenase-homologous genes in deep subseafloor sedimentary metagenomes.</title>
        <authorList>
            <person name="Kawai M."/>
            <person name="Futagami T."/>
            <person name="Toyoda A."/>
            <person name="Takaki Y."/>
            <person name="Nishi S."/>
            <person name="Hori S."/>
            <person name="Arai W."/>
            <person name="Tsubouchi T."/>
            <person name="Morono Y."/>
            <person name="Uchiyama I."/>
            <person name="Ito T."/>
            <person name="Fujiyama A."/>
            <person name="Inagaki F."/>
            <person name="Takami H."/>
        </authorList>
    </citation>
    <scope>NUCLEOTIDE SEQUENCE</scope>
    <source>
        <strain evidence="1">Expedition CK06-06</strain>
    </source>
</reference>
<dbReference type="EMBL" id="BARW01000927">
    <property type="protein sequence ID" value="GAI71022.1"/>
    <property type="molecule type" value="Genomic_DNA"/>
</dbReference>
<organism evidence="1">
    <name type="scientific">marine sediment metagenome</name>
    <dbReference type="NCBI Taxonomy" id="412755"/>
    <lineage>
        <taxon>unclassified sequences</taxon>
        <taxon>metagenomes</taxon>
        <taxon>ecological metagenomes</taxon>
    </lineage>
</organism>
<gene>
    <name evidence="1" type="ORF">S12H4_03346</name>
</gene>
<accession>X1QR66</accession>
<evidence type="ECO:0000313" key="1">
    <source>
        <dbReference type="EMBL" id="GAI71022.1"/>
    </source>
</evidence>
<protein>
    <submittedName>
        <fullName evidence="1">Uncharacterized protein</fullName>
    </submittedName>
</protein>
<proteinExistence type="predicted"/>